<dbReference type="Pfam" id="PF01300">
    <property type="entry name" value="Sua5_yciO_yrdC"/>
    <property type="match status" value="1"/>
</dbReference>
<dbReference type="InterPro" id="IPR006070">
    <property type="entry name" value="Sua5-like_dom"/>
</dbReference>
<comment type="catalytic activity">
    <reaction evidence="11">
        <text>L-threonine + hydrogencarbonate + ATP = L-threonylcarbamoyladenylate + diphosphate + H2O</text>
        <dbReference type="Rhea" id="RHEA:36407"/>
        <dbReference type="ChEBI" id="CHEBI:15377"/>
        <dbReference type="ChEBI" id="CHEBI:17544"/>
        <dbReference type="ChEBI" id="CHEBI:30616"/>
        <dbReference type="ChEBI" id="CHEBI:33019"/>
        <dbReference type="ChEBI" id="CHEBI:57926"/>
        <dbReference type="ChEBI" id="CHEBI:73682"/>
        <dbReference type="EC" id="2.7.7.87"/>
    </reaction>
</comment>
<sequence length="200" mass="22661">MVFNNMLKTAPIVTTLRNGGVGVVPTDTIYGIVGSALNPKTVARIYKLRRRNPKKPMIILIGSMGDLRRFGIRPSSATARRLRQFWFSKKTGSVSVVLPIRFRIHASRFKYLHRGTNTLAFRLPKSARLRKLLQKTRPLVAPSANWEGEPPAKTIREAKRYFKNNVDFYVEAGRLDSPPSMLAKIEREKVVVLRKGAESM</sequence>
<evidence type="ECO:0000313" key="14">
    <source>
        <dbReference type="Proteomes" id="UP000178880"/>
    </source>
</evidence>
<dbReference type="PANTHER" id="PTHR17490">
    <property type="entry name" value="SUA5"/>
    <property type="match status" value="1"/>
</dbReference>
<evidence type="ECO:0000256" key="8">
    <source>
        <dbReference type="ARBA" id="ARBA00022741"/>
    </source>
</evidence>
<evidence type="ECO:0000256" key="5">
    <source>
        <dbReference type="ARBA" id="ARBA00022679"/>
    </source>
</evidence>
<dbReference type="EMBL" id="MHLA01000014">
    <property type="protein sequence ID" value="OGY99571.1"/>
    <property type="molecule type" value="Genomic_DNA"/>
</dbReference>
<protein>
    <recommendedName>
        <fullName evidence="10">L-threonylcarbamoyladenylate synthase</fullName>
        <ecNumber evidence="3">2.7.7.87</ecNumber>
    </recommendedName>
    <alternativeName>
        <fullName evidence="10">L-threonylcarbamoyladenylate synthase</fullName>
    </alternativeName>
</protein>
<dbReference type="InterPro" id="IPR050156">
    <property type="entry name" value="TC-AMP_synthase_SUA5"/>
</dbReference>
<proteinExistence type="inferred from homology"/>
<name>A0A1G2CEE0_9BACT</name>
<evidence type="ECO:0000256" key="9">
    <source>
        <dbReference type="ARBA" id="ARBA00022840"/>
    </source>
</evidence>
<evidence type="ECO:0000256" key="10">
    <source>
        <dbReference type="ARBA" id="ARBA00029774"/>
    </source>
</evidence>
<dbReference type="STRING" id="1798650.A2945_02915"/>
<dbReference type="AlphaFoldDB" id="A0A1G2CEE0"/>
<dbReference type="GO" id="GO:0008033">
    <property type="term" value="P:tRNA processing"/>
    <property type="evidence" value="ECO:0007669"/>
    <property type="project" value="UniProtKB-KW"/>
</dbReference>
<evidence type="ECO:0000313" key="13">
    <source>
        <dbReference type="EMBL" id="OGY99571.1"/>
    </source>
</evidence>
<evidence type="ECO:0000256" key="4">
    <source>
        <dbReference type="ARBA" id="ARBA00022490"/>
    </source>
</evidence>
<keyword evidence="9" id="KW-0067">ATP-binding</keyword>
<dbReference type="GO" id="GO:0000049">
    <property type="term" value="F:tRNA binding"/>
    <property type="evidence" value="ECO:0007669"/>
    <property type="project" value="TreeGrafter"/>
</dbReference>
<dbReference type="Gene3D" id="3.90.870.10">
    <property type="entry name" value="DHBP synthase"/>
    <property type="match status" value="1"/>
</dbReference>
<feature type="domain" description="YrdC-like" evidence="12">
    <location>
        <begin position="6"/>
        <end position="198"/>
    </location>
</feature>
<comment type="subcellular location">
    <subcellularLocation>
        <location evidence="1">Cytoplasm</location>
    </subcellularLocation>
</comment>
<evidence type="ECO:0000256" key="3">
    <source>
        <dbReference type="ARBA" id="ARBA00012584"/>
    </source>
</evidence>
<dbReference type="PANTHER" id="PTHR17490:SF16">
    <property type="entry name" value="THREONYLCARBAMOYL-AMP SYNTHASE"/>
    <property type="match status" value="1"/>
</dbReference>
<reference evidence="13 14" key="1">
    <citation type="journal article" date="2016" name="Nat. Commun.">
        <title>Thousands of microbial genomes shed light on interconnected biogeochemical processes in an aquifer system.</title>
        <authorList>
            <person name="Anantharaman K."/>
            <person name="Brown C.T."/>
            <person name="Hug L.A."/>
            <person name="Sharon I."/>
            <person name="Castelle C.J."/>
            <person name="Probst A.J."/>
            <person name="Thomas B.C."/>
            <person name="Singh A."/>
            <person name="Wilkins M.J."/>
            <person name="Karaoz U."/>
            <person name="Brodie E.L."/>
            <person name="Williams K.H."/>
            <person name="Hubbard S.S."/>
            <person name="Banfield J.F."/>
        </authorList>
    </citation>
    <scope>NUCLEOTIDE SEQUENCE [LARGE SCALE GENOMIC DNA]</scope>
</reference>
<dbReference type="SUPFAM" id="SSF55821">
    <property type="entry name" value="YrdC/RibB"/>
    <property type="match status" value="1"/>
</dbReference>
<dbReference type="Proteomes" id="UP000178880">
    <property type="component" value="Unassembled WGS sequence"/>
</dbReference>
<dbReference type="GO" id="GO:0061710">
    <property type="term" value="F:L-threonylcarbamoyladenylate synthase"/>
    <property type="evidence" value="ECO:0007669"/>
    <property type="project" value="UniProtKB-EC"/>
</dbReference>
<keyword evidence="7" id="KW-0548">Nucleotidyltransferase</keyword>
<keyword evidence="4" id="KW-0963">Cytoplasm</keyword>
<evidence type="ECO:0000256" key="7">
    <source>
        <dbReference type="ARBA" id="ARBA00022695"/>
    </source>
</evidence>
<dbReference type="PROSITE" id="PS51163">
    <property type="entry name" value="YRDC"/>
    <property type="match status" value="1"/>
</dbReference>
<comment type="caution">
    <text evidence="13">The sequence shown here is derived from an EMBL/GenBank/DDBJ whole genome shotgun (WGS) entry which is preliminary data.</text>
</comment>
<keyword evidence="5" id="KW-0808">Transferase</keyword>
<evidence type="ECO:0000259" key="12">
    <source>
        <dbReference type="PROSITE" id="PS51163"/>
    </source>
</evidence>
<accession>A0A1G2CEE0</accession>
<gene>
    <name evidence="13" type="ORF">A2945_02915</name>
</gene>
<dbReference type="GO" id="GO:0006450">
    <property type="term" value="P:regulation of translational fidelity"/>
    <property type="evidence" value="ECO:0007669"/>
    <property type="project" value="TreeGrafter"/>
</dbReference>
<dbReference type="GO" id="GO:0003725">
    <property type="term" value="F:double-stranded RNA binding"/>
    <property type="evidence" value="ECO:0007669"/>
    <property type="project" value="InterPro"/>
</dbReference>
<evidence type="ECO:0000256" key="6">
    <source>
        <dbReference type="ARBA" id="ARBA00022694"/>
    </source>
</evidence>
<dbReference type="EC" id="2.7.7.87" evidence="3"/>
<dbReference type="InterPro" id="IPR017945">
    <property type="entry name" value="DHBP_synth_RibB-like_a/b_dom"/>
</dbReference>
<keyword evidence="6" id="KW-0819">tRNA processing</keyword>
<evidence type="ECO:0000256" key="1">
    <source>
        <dbReference type="ARBA" id="ARBA00004496"/>
    </source>
</evidence>
<comment type="similarity">
    <text evidence="2">Belongs to the SUA5 family.</text>
</comment>
<dbReference type="GO" id="GO:0005524">
    <property type="term" value="F:ATP binding"/>
    <property type="evidence" value="ECO:0007669"/>
    <property type="project" value="UniProtKB-KW"/>
</dbReference>
<evidence type="ECO:0000256" key="11">
    <source>
        <dbReference type="ARBA" id="ARBA00048366"/>
    </source>
</evidence>
<dbReference type="GO" id="GO:0005737">
    <property type="term" value="C:cytoplasm"/>
    <property type="evidence" value="ECO:0007669"/>
    <property type="project" value="UniProtKB-SubCell"/>
</dbReference>
<evidence type="ECO:0000256" key="2">
    <source>
        <dbReference type="ARBA" id="ARBA00007663"/>
    </source>
</evidence>
<keyword evidence="8" id="KW-0547">Nucleotide-binding</keyword>
<organism evidence="13 14">
    <name type="scientific">Candidatus Liptonbacteria bacterium RIFCSPLOWO2_01_FULL_52_25</name>
    <dbReference type="NCBI Taxonomy" id="1798650"/>
    <lineage>
        <taxon>Bacteria</taxon>
        <taxon>Candidatus Liptoniibacteriota</taxon>
    </lineage>
</organism>